<evidence type="ECO:0000313" key="2">
    <source>
        <dbReference type="Proteomes" id="UP000191010"/>
    </source>
</evidence>
<dbReference type="Proteomes" id="UP000191010">
    <property type="component" value="Chromosome"/>
</dbReference>
<accession>A0ABM6J086</accession>
<organism evidence="1 2">
    <name type="scientific">Pseudomonas parafulva</name>
    <dbReference type="NCBI Taxonomy" id="157782"/>
    <lineage>
        <taxon>Bacteria</taxon>
        <taxon>Pseudomonadati</taxon>
        <taxon>Pseudomonadota</taxon>
        <taxon>Gammaproteobacteria</taxon>
        <taxon>Pseudomonadales</taxon>
        <taxon>Pseudomonadaceae</taxon>
        <taxon>Pseudomonas</taxon>
    </lineage>
</organism>
<protein>
    <submittedName>
        <fullName evidence="1">Uncharacterized protein</fullName>
    </submittedName>
</protein>
<gene>
    <name evidence="1" type="ORF">B2J77_05920</name>
</gene>
<reference evidence="1 2" key="1">
    <citation type="submission" date="2017-02" db="EMBL/GenBank/DDBJ databases">
        <authorList>
            <person name="Guo L."/>
        </authorList>
    </citation>
    <scope>NUCLEOTIDE SEQUENCE [LARGE SCALE GENOMIC DNA]</scope>
    <source>
        <strain evidence="1 2">PRS09-11288</strain>
    </source>
</reference>
<proteinExistence type="predicted"/>
<evidence type="ECO:0000313" key="1">
    <source>
        <dbReference type="EMBL" id="AQW67797.1"/>
    </source>
</evidence>
<keyword evidence="2" id="KW-1185">Reference proteome</keyword>
<dbReference type="EMBL" id="CP019952">
    <property type="protein sequence ID" value="AQW67797.1"/>
    <property type="molecule type" value="Genomic_DNA"/>
</dbReference>
<sequence>MSRKAFTAKTVSGIWKNIALPRTLWDKVAENIIFSTETSNISEISVFLRATQDIESLTNLTYPNTKGLPCLVTVM</sequence>
<name>A0ABM6J086_9PSED</name>